<gene>
    <name evidence="2" type="ORF">PVAND_009472</name>
</gene>
<evidence type="ECO:0000313" key="3">
    <source>
        <dbReference type="Proteomes" id="UP001107558"/>
    </source>
</evidence>
<dbReference type="EMBL" id="JADBJN010000001">
    <property type="protein sequence ID" value="KAG5679936.1"/>
    <property type="molecule type" value="Genomic_DNA"/>
</dbReference>
<dbReference type="Proteomes" id="UP001107558">
    <property type="component" value="Chromosome 1"/>
</dbReference>
<protein>
    <submittedName>
        <fullName evidence="2">Uncharacterized protein</fullName>
    </submittedName>
</protein>
<proteinExistence type="predicted"/>
<keyword evidence="1" id="KW-1133">Transmembrane helix</keyword>
<name>A0A9J6CDN2_POLVA</name>
<evidence type="ECO:0000256" key="1">
    <source>
        <dbReference type="SAM" id="Phobius"/>
    </source>
</evidence>
<sequence>MKAQSRCAWFYVLQSICAAAAAVETIFLDLFVKITILCYVIAIYSFPLFQIDILAPFALLSQTLRTYTRTGCEHEPITLSCPRGTSISIDVAQYMPTTIENECVAVTENIIQDGVVNAGTEIEIKAPEKCSSWQNELSVSNKSIIIEEEIFTHYVYIC</sequence>
<feature type="transmembrane region" description="Helical" evidence="1">
    <location>
        <begin position="32"/>
        <end position="60"/>
    </location>
</feature>
<comment type="caution">
    <text evidence="2">The sequence shown here is derived from an EMBL/GenBank/DDBJ whole genome shotgun (WGS) entry which is preliminary data.</text>
</comment>
<accession>A0A9J6CDN2</accession>
<keyword evidence="1" id="KW-0812">Transmembrane</keyword>
<dbReference type="InterPro" id="IPR043159">
    <property type="entry name" value="Lectin_gal-bd_sf"/>
</dbReference>
<dbReference type="Gene3D" id="2.60.120.740">
    <property type="match status" value="1"/>
</dbReference>
<evidence type="ECO:0000313" key="2">
    <source>
        <dbReference type="EMBL" id="KAG5679936.1"/>
    </source>
</evidence>
<dbReference type="AlphaFoldDB" id="A0A9J6CDN2"/>
<organism evidence="2 3">
    <name type="scientific">Polypedilum vanderplanki</name>
    <name type="common">Sleeping chironomid midge</name>
    <dbReference type="NCBI Taxonomy" id="319348"/>
    <lineage>
        <taxon>Eukaryota</taxon>
        <taxon>Metazoa</taxon>
        <taxon>Ecdysozoa</taxon>
        <taxon>Arthropoda</taxon>
        <taxon>Hexapoda</taxon>
        <taxon>Insecta</taxon>
        <taxon>Pterygota</taxon>
        <taxon>Neoptera</taxon>
        <taxon>Endopterygota</taxon>
        <taxon>Diptera</taxon>
        <taxon>Nematocera</taxon>
        <taxon>Chironomoidea</taxon>
        <taxon>Chironomidae</taxon>
        <taxon>Chironominae</taxon>
        <taxon>Polypedilum</taxon>
        <taxon>Polypedilum</taxon>
    </lineage>
</organism>
<keyword evidence="1" id="KW-0472">Membrane</keyword>
<reference evidence="2" key="1">
    <citation type="submission" date="2021-03" db="EMBL/GenBank/DDBJ databases">
        <title>Chromosome level genome of the anhydrobiotic midge Polypedilum vanderplanki.</title>
        <authorList>
            <person name="Yoshida Y."/>
            <person name="Kikawada T."/>
            <person name="Gusev O."/>
        </authorList>
    </citation>
    <scope>NUCLEOTIDE SEQUENCE</scope>
    <source>
        <strain evidence="2">NIAS01</strain>
        <tissue evidence="2">Whole body or cell culture</tissue>
    </source>
</reference>
<dbReference type="OrthoDB" id="5970528at2759"/>
<keyword evidence="3" id="KW-1185">Reference proteome</keyword>